<proteinExistence type="predicted"/>
<evidence type="ECO:0000256" key="2">
    <source>
        <dbReference type="ARBA" id="ARBA00023315"/>
    </source>
</evidence>
<comment type="caution">
    <text evidence="4">The sequence shown here is derived from an EMBL/GenBank/DDBJ whole genome shotgun (WGS) entry which is preliminary data.</text>
</comment>
<dbReference type="Gene3D" id="3.40.630.30">
    <property type="match status" value="1"/>
</dbReference>
<dbReference type="InterPro" id="IPR000182">
    <property type="entry name" value="GNAT_dom"/>
</dbReference>
<evidence type="ECO:0000259" key="3">
    <source>
        <dbReference type="PROSITE" id="PS51186"/>
    </source>
</evidence>
<organism evidence="4 5">
    <name type="scientific">Deinococcus roseus</name>
    <dbReference type="NCBI Taxonomy" id="392414"/>
    <lineage>
        <taxon>Bacteria</taxon>
        <taxon>Thermotogati</taxon>
        <taxon>Deinococcota</taxon>
        <taxon>Deinococci</taxon>
        <taxon>Deinococcales</taxon>
        <taxon>Deinococcaceae</taxon>
        <taxon>Deinococcus</taxon>
    </lineage>
</organism>
<dbReference type="Proteomes" id="UP000632222">
    <property type="component" value="Unassembled WGS sequence"/>
</dbReference>
<dbReference type="EMBL" id="BMOD01000042">
    <property type="protein sequence ID" value="GGJ58150.1"/>
    <property type="molecule type" value="Genomic_DNA"/>
</dbReference>
<gene>
    <name evidence="4" type="ORF">GCM10008938_50290</name>
</gene>
<evidence type="ECO:0000313" key="4">
    <source>
        <dbReference type="EMBL" id="GGJ58150.1"/>
    </source>
</evidence>
<dbReference type="InterPro" id="IPR050680">
    <property type="entry name" value="YpeA/RimI_acetyltransf"/>
</dbReference>
<reference evidence="5" key="1">
    <citation type="journal article" date="2019" name="Int. J. Syst. Evol. Microbiol.">
        <title>The Global Catalogue of Microorganisms (GCM) 10K type strain sequencing project: providing services to taxonomists for standard genome sequencing and annotation.</title>
        <authorList>
            <consortium name="The Broad Institute Genomics Platform"/>
            <consortium name="The Broad Institute Genome Sequencing Center for Infectious Disease"/>
            <person name="Wu L."/>
            <person name="Ma J."/>
        </authorList>
    </citation>
    <scope>NUCLEOTIDE SEQUENCE [LARGE SCALE GENOMIC DNA]</scope>
    <source>
        <strain evidence="5">JCM 14370</strain>
    </source>
</reference>
<dbReference type="PANTHER" id="PTHR43420">
    <property type="entry name" value="ACETYLTRANSFERASE"/>
    <property type="match status" value="1"/>
</dbReference>
<protein>
    <recommendedName>
        <fullName evidence="3">N-acetyltransferase domain-containing protein</fullName>
    </recommendedName>
</protein>
<evidence type="ECO:0000256" key="1">
    <source>
        <dbReference type="ARBA" id="ARBA00022679"/>
    </source>
</evidence>
<dbReference type="InterPro" id="IPR016181">
    <property type="entry name" value="Acyl_CoA_acyltransferase"/>
</dbReference>
<evidence type="ECO:0000313" key="5">
    <source>
        <dbReference type="Proteomes" id="UP000632222"/>
    </source>
</evidence>
<accession>A0ABQ2DHC7</accession>
<feature type="domain" description="N-acetyltransferase" evidence="3">
    <location>
        <begin position="144"/>
        <end position="288"/>
    </location>
</feature>
<sequence>MRTATPEDAPHIAHLMDLSRDGWTGYTPVKVKELEHSLTTGELQVYVLEDSALLECYHRENATQIICMYPYCHPQAPKSMEDDLIAFAKQQSNARHIPLEISVPHTREREIQKLIAQGYVHSRTFYRMFLQGEVLHKMTAPELPAGWSFRTVKAAEFLNLHNNAFRTHYGFSAMTLKTVEGWYSEPDFDPEDWQALFVHGKPVAYFSIGKQEDGGHVYLLGTIQEMQGKGYGRTALRQACHLLKQRGVDRIQLGVDTGNEHALEFYKRIGFEVAYANLRYRYEPKTLTL</sequence>
<name>A0ABQ2DHC7_9DEIO</name>
<keyword evidence="5" id="KW-1185">Reference proteome</keyword>
<dbReference type="CDD" id="cd04301">
    <property type="entry name" value="NAT_SF"/>
    <property type="match status" value="1"/>
</dbReference>
<keyword evidence="1" id="KW-0808">Transferase</keyword>
<keyword evidence="2" id="KW-0012">Acyltransferase</keyword>
<dbReference type="Pfam" id="PF00583">
    <property type="entry name" value="Acetyltransf_1"/>
    <property type="match status" value="1"/>
</dbReference>
<dbReference type="SUPFAM" id="SSF55729">
    <property type="entry name" value="Acyl-CoA N-acyltransferases (Nat)"/>
    <property type="match status" value="1"/>
</dbReference>
<dbReference type="PROSITE" id="PS51186">
    <property type="entry name" value="GNAT"/>
    <property type="match status" value="1"/>
</dbReference>